<comment type="caution">
    <text evidence="1">The sequence shown here is derived from an EMBL/GenBank/DDBJ whole genome shotgun (WGS) entry which is preliminary data.</text>
</comment>
<proteinExistence type="predicted"/>
<reference evidence="1" key="1">
    <citation type="submission" date="2023-10" db="EMBL/GenBank/DDBJ databases">
        <title>Genome assemblies of two species of porcelain crab, Petrolisthes cinctipes and Petrolisthes manimaculis (Anomura: Porcellanidae).</title>
        <authorList>
            <person name="Angst P."/>
        </authorList>
    </citation>
    <scope>NUCLEOTIDE SEQUENCE</scope>
    <source>
        <strain evidence="1">PB745_01</strain>
        <tissue evidence="1">Gill</tissue>
    </source>
</reference>
<keyword evidence="2" id="KW-1185">Reference proteome</keyword>
<protein>
    <submittedName>
        <fullName evidence="1">Uncharacterized protein</fullName>
    </submittedName>
</protein>
<dbReference type="AlphaFoldDB" id="A0AAE1EXZ5"/>
<name>A0AAE1EXZ5_PETCI</name>
<accession>A0AAE1EXZ5</accession>
<organism evidence="1 2">
    <name type="scientific">Petrolisthes cinctipes</name>
    <name type="common">Flat porcelain crab</name>
    <dbReference type="NCBI Taxonomy" id="88211"/>
    <lineage>
        <taxon>Eukaryota</taxon>
        <taxon>Metazoa</taxon>
        <taxon>Ecdysozoa</taxon>
        <taxon>Arthropoda</taxon>
        <taxon>Crustacea</taxon>
        <taxon>Multicrustacea</taxon>
        <taxon>Malacostraca</taxon>
        <taxon>Eumalacostraca</taxon>
        <taxon>Eucarida</taxon>
        <taxon>Decapoda</taxon>
        <taxon>Pleocyemata</taxon>
        <taxon>Anomura</taxon>
        <taxon>Galatheoidea</taxon>
        <taxon>Porcellanidae</taxon>
        <taxon>Petrolisthes</taxon>
    </lineage>
</organism>
<evidence type="ECO:0000313" key="2">
    <source>
        <dbReference type="Proteomes" id="UP001286313"/>
    </source>
</evidence>
<gene>
    <name evidence="1" type="ORF">Pcinc_030653</name>
</gene>
<dbReference type="Proteomes" id="UP001286313">
    <property type="component" value="Unassembled WGS sequence"/>
</dbReference>
<dbReference type="EMBL" id="JAWQEG010003987">
    <property type="protein sequence ID" value="KAK3863592.1"/>
    <property type="molecule type" value="Genomic_DNA"/>
</dbReference>
<sequence>MHPHSCPNTSLHFPSIPTTHHPNSFINAHLPLTSSSSSSWPEQTPVGREYQGAWRQRVPAGSGIKACDRPRRLSPSLALLIVKWREGEEGRTALGGRRIVGTETEWERQGWRSGEKKVGGERKWLEWEREASGVKIRLKGVSDPLKRTVDQGGIKTTQAGIMPKGEGAQLSYP</sequence>
<evidence type="ECO:0000313" key="1">
    <source>
        <dbReference type="EMBL" id="KAK3863592.1"/>
    </source>
</evidence>